<accession>A0A9P9D5Q0</accession>
<keyword evidence="2" id="KW-1185">Reference proteome</keyword>
<comment type="caution">
    <text evidence="1">The sequence shown here is derived from an EMBL/GenBank/DDBJ whole genome shotgun (WGS) entry which is preliminary data.</text>
</comment>
<reference evidence="1" key="1">
    <citation type="journal article" date="2021" name="Nat. Commun.">
        <title>Genetic determinants of endophytism in the Arabidopsis root mycobiome.</title>
        <authorList>
            <person name="Mesny F."/>
            <person name="Miyauchi S."/>
            <person name="Thiergart T."/>
            <person name="Pickel B."/>
            <person name="Atanasova L."/>
            <person name="Karlsson M."/>
            <person name="Huettel B."/>
            <person name="Barry K.W."/>
            <person name="Haridas S."/>
            <person name="Chen C."/>
            <person name="Bauer D."/>
            <person name="Andreopoulos W."/>
            <person name="Pangilinan J."/>
            <person name="LaButti K."/>
            <person name="Riley R."/>
            <person name="Lipzen A."/>
            <person name="Clum A."/>
            <person name="Drula E."/>
            <person name="Henrissat B."/>
            <person name="Kohler A."/>
            <person name="Grigoriev I.V."/>
            <person name="Martin F.M."/>
            <person name="Hacquard S."/>
        </authorList>
    </citation>
    <scope>NUCLEOTIDE SEQUENCE</scope>
    <source>
        <strain evidence="1">MPI-CAGE-CH-0243</strain>
    </source>
</reference>
<evidence type="ECO:0000313" key="1">
    <source>
        <dbReference type="EMBL" id="KAH7113230.1"/>
    </source>
</evidence>
<dbReference type="EMBL" id="JAGMWT010000019">
    <property type="protein sequence ID" value="KAH7113230.1"/>
    <property type="molecule type" value="Genomic_DNA"/>
</dbReference>
<sequence length="320" mass="35122">MNFLESSPTLVILRDLKFYGWYGTAVQTSAPKATLIYNCALMPAICENVQQWINNDPISRSLPRDFHMDLNSRHTSKRREKSCPGTWRLTHPCPELFPEVVRGWNTTSRTFTSPGNSLLPAIPGNPFTAAFTNEIAAANGVDSSGLAYTCDEFPPASWIEGGSNGFGNTANTRCAPQGLGCKSNVWAAVKNAYHGIQGRKYPLARSEQDWQSTAHSHLSRYMRKKFDIMAFEFTTVSVNPGATPNAATIRVPGKTVTVSKRDIEVVETPFIPIPKPYDGVQIIVVDATETVAFAAGPVKTPEPVIVNEAIAVPDNHTLYY</sequence>
<organism evidence="1 2">
    <name type="scientific">Dendryphion nanum</name>
    <dbReference type="NCBI Taxonomy" id="256645"/>
    <lineage>
        <taxon>Eukaryota</taxon>
        <taxon>Fungi</taxon>
        <taxon>Dikarya</taxon>
        <taxon>Ascomycota</taxon>
        <taxon>Pezizomycotina</taxon>
        <taxon>Dothideomycetes</taxon>
        <taxon>Pleosporomycetidae</taxon>
        <taxon>Pleosporales</taxon>
        <taxon>Torulaceae</taxon>
        <taxon>Dendryphion</taxon>
    </lineage>
</organism>
<dbReference type="OrthoDB" id="3930484at2759"/>
<gene>
    <name evidence="1" type="ORF">B0J11DRAFT_541761</name>
</gene>
<dbReference type="AlphaFoldDB" id="A0A9P9D5Q0"/>
<evidence type="ECO:0000313" key="2">
    <source>
        <dbReference type="Proteomes" id="UP000700596"/>
    </source>
</evidence>
<protein>
    <submittedName>
        <fullName evidence="1">Uncharacterized protein</fullName>
    </submittedName>
</protein>
<proteinExistence type="predicted"/>
<dbReference type="Proteomes" id="UP000700596">
    <property type="component" value="Unassembled WGS sequence"/>
</dbReference>
<name>A0A9P9D5Q0_9PLEO</name>